<dbReference type="PRINTS" id="PR00465">
    <property type="entry name" value="EP450IV"/>
</dbReference>
<evidence type="ECO:0000256" key="7">
    <source>
        <dbReference type="ARBA" id="ARBA00022723"/>
    </source>
</evidence>
<keyword evidence="6" id="KW-0812">Transmembrane</keyword>
<evidence type="ECO:0000256" key="12">
    <source>
        <dbReference type="ARBA" id="ARBA00023136"/>
    </source>
</evidence>
<dbReference type="PANTHER" id="PTHR24305">
    <property type="entry name" value="CYTOCHROME P450"/>
    <property type="match status" value="1"/>
</dbReference>
<evidence type="ECO:0000313" key="16">
    <source>
        <dbReference type="Proteomes" id="UP001194468"/>
    </source>
</evidence>
<keyword evidence="11 14" id="KW-0503">Monooxygenase</keyword>
<dbReference type="EMBL" id="WHUW01000005">
    <property type="protein sequence ID" value="KAF8446150.1"/>
    <property type="molecule type" value="Genomic_DNA"/>
</dbReference>
<evidence type="ECO:0000256" key="10">
    <source>
        <dbReference type="ARBA" id="ARBA00023004"/>
    </source>
</evidence>
<feature type="binding site" description="axial binding residue" evidence="13">
    <location>
        <position position="472"/>
    </location>
    <ligand>
        <name>heme</name>
        <dbReference type="ChEBI" id="CHEBI:30413"/>
    </ligand>
    <ligandPart>
        <name>Fe</name>
        <dbReference type="ChEBI" id="CHEBI:18248"/>
    </ligandPart>
</feature>
<accession>A0AAD4C384</accession>
<evidence type="ECO:0000256" key="6">
    <source>
        <dbReference type="ARBA" id="ARBA00022692"/>
    </source>
</evidence>
<dbReference type="GO" id="GO:0005506">
    <property type="term" value="F:iron ion binding"/>
    <property type="evidence" value="ECO:0007669"/>
    <property type="project" value="InterPro"/>
</dbReference>
<dbReference type="GO" id="GO:0016705">
    <property type="term" value="F:oxidoreductase activity, acting on paired donors, with incorporation or reduction of molecular oxygen"/>
    <property type="evidence" value="ECO:0007669"/>
    <property type="project" value="InterPro"/>
</dbReference>
<keyword evidence="12" id="KW-0472">Membrane</keyword>
<protein>
    <submittedName>
        <fullName evidence="15">Cytochrome P450</fullName>
    </submittedName>
</protein>
<gene>
    <name evidence="15" type="ORF">L210DRAFT_3628710</name>
</gene>
<evidence type="ECO:0000256" key="4">
    <source>
        <dbReference type="ARBA" id="ARBA00010617"/>
    </source>
</evidence>
<dbReference type="AlphaFoldDB" id="A0AAD4C384"/>
<dbReference type="InterPro" id="IPR036396">
    <property type="entry name" value="Cyt_P450_sf"/>
</dbReference>
<organism evidence="15 16">
    <name type="scientific">Boletus edulis BED1</name>
    <dbReference type="NCBI Taxonomy" id="1328754"/>
    <lineage>
        <taxon>Eukaryota</taxon>
        <taxon>Fungi</taxon>
        <taxon>Dikarya</taxon>
        <taxon>Basidiomycota</taxon>
        <taxon>Agaricomycotina</taxon>
        <taxon>Agaricomycetes</taxon>
        <taxon>Agaricomycetidae</taxon>
        <taxon>Boletales</taxon>
        <taxon>Boletineae</taxon>
        <taxon>Boletaceae</taxon>
        <taxon>Boletoideae</taxon>
        <taxon>Boletus</taxon>
    </lineage>
</organism>
<dbReference type="PROSITE" id="PS00086">
    <property type="entry name" value="CYTOCHROME_P450"/>
    <property type="match status" value="1"/>
</dbReference>
<dbReference type="InterPro" id="IPR050121">
    <property type="entry name" value="Cytochrome_P450_monoxygenase"/>
</dbReference>
<keyword evidence="8" id="KW-1133">Transmembrane helix</keyword>
<comment type="cofactor">
    <cofactor evidence="1 13">
        <name>heme</name>
        <dbReference type="ChEBI" id="CHEBI:30413"/>
    </cofactor>
</comment>
<reference evidence="15" key="1">
    <citation type="submission" date="2019-10" db="EMBL/GenBank/DDBJ databases">
        <authorList>
            <consortium name="DOE Joint Genome Institute"/>
            <person name="Kuo A."/>
            <person name="Miyauchi S."/>
            <person name="Kiss E."/>
            <person name="Drula E."/>
            <person name="Kohler A."/>
            <person name="Sanchez-Garcia M."/>
            <person name="Andreopoulos B."/>
            <person name="Barry K.W."/>
            <person name="Bonito G."/>
            <person name="Buee M."/>
            <person name="Carver A."/>
            <person name="Chen C."/>
            <person name="Cichocki N."/>
            <person name="Clum A."/>
            <person name="Culley D."/>
            <person name="Crous P.W."/>
            <person name="Fauchery L."/>
            <person name="Girlanda M."/>
            <person name="Hayes R."/>
            <person name="Keri Z."/>
            <person name="LaButti K."/>
            <person name="Lipzen A."/>
            <person name="Lombard V."/>
            <person name="Magnuson J."/>
            <person name="Maillard F."/>
            <person name="Morin E."/>
            <person name="Murat C."/>
            <person name="Nolan M."/>
            <person name="Ohm R."/>
            <person name="Pangilinan J."/>
            <person name="Pereira M."/>
            <person name="Perotto S."/>
            <person name="Peter M."/>
            <person name="Riley R."/>
            <person name="Sitrit Y."/>
            <person name="Stielow B."/>
            <person name="Szollosi G."/>
            <person name="Zifcakova L."/>
            <person name="Stursova M."/>
            <person name="Spatafora J.W."/>
            <person name="Tedersoo L."/>
            <person name="Vaario L.-M."/>
            <person name="Yamada A."/>
            <person name="Yan M."/>
            <person name="Wang P."/>
            <person name="Xu J."/>
            <person name="Bruns T."/>
            <person name="Baldrian P."/>
            <person name="Vilgalys R."/>
            <person name="Henrissat B."/>
            <person name="Grigoriev I.V."/>
            <person name="Hibbett D."/>
            <person name="Nagy L.G."/>
            <person name="Martin F.M."/>
        </authorList>
    </citation>
    <scope>NUCLEOTIDE SEQUENCE</scope>
    <source>
        <strain evidence="15">BED1</strain>
    </source>
</reference>
<dbReference type="GO" id="GO:0016020">
    <property type="term" value="C:membrane"/>
    <property type="evidence" value="ECO:0007669"/>
    <property type="project" value="UniProtKB-SubCell"/>
</dbReference>
<dbReference type="GO" id="GO:0004497">
    <property type="term" value="F:monooxygenase activity"/>
    <property type="evidence" value="ECO:0007669"/>
    <property type="project" value="UniProtKB-KW"/>
</dbReference>
<comment type="caution">
    <text evidence="15">The sequence shown here is derived from an EMBL/GenBank/DDBJ whole genome shotgun (WGS) entry which is preliminary data.</text>
</comment>
<dbReference type="InterPro" id="IPR017972">
    <property type="entry name" value="Cyt_P450_CS"/>
</dbReference>
<reference evidence="15" key="2">
    <citation type="journal article" date="2020" name="Nat. Commun.">
        <title>Large-scale genome sequencing of mycorrhizal fungi provides insights into the early evolution of symbiotic traits.</title>
        <authorList>
            <person name="Miyauchi S."/>
            <person name="Kiss E."/>
            <person name="Kuo A."/>
            <person name="Drula E."/>
            <person name="Kohler A."/>
            <person name="Sanchez-Garcia M."/>
            <person name="Morin E."/>
            <person name="Andreopoulos B."/>
            <person name="Barry K.W."/>
            <person name="Bonito G."/>
            <person name="Buee M."/>
            <person name="Carver A."/>
            <person name="Chen C."/>
            <person name="Cichocki N."/>
            <person name="Clum A."/>
            <person name="Culley D."/>
            <person name="Crous P.W."/>
            <person name="Fauchery L."/>
            <person name="Girlanda M."/>
            <person name="Hayes R.D."/>
            <person name="Keri Z."/>
            <person name="LaButti K."/>
            <person name="Lipzen A."/>
            <person name="Lombard V."/>
            <person name="Magnuson J."/>
            <person name="Maillard F."/>
            <person name="Murat C."/>
            <person name="Nolan M."/>
            <person name="Ohm R.A."/>
            <person name="Pangilinan J."/>
            <person name="Pereira M.F."/>
            <person name="Perotto S."/>
            <person name="Peter M."/>
            <person name="Pfister S."/>
            <person name="Riley R."/>
            <person name="Sitrit Y."/>
            <person name="Stielow J.B."/>
            <person name="Szollosi G."/>
            <person name="Zifcakova L."/>
            <person name="Stursova M."/>
            <person name="Spatafora J.W."/>
            <person name="Tedersoo L."/>
            <person name="Vaario L.M."/>
            <person name="Yamada A."/>
            <person name="Yan M."/>
            <person name="Wang P."/>
            <person name="Xu J."/>
            <person name="Bruns T."/>
            <person name="Baldrian P."/>
            <person name="Vilgalys R."/>
            <person name="Dunand C."/>
            <person name="Henrissat B."/>
            <person name="Grigoriev I.V."/>
            <person name="Hibbett D."/>
            <person name="Nagy L.G."/>
            <person name="Martin F.M."/>
        </authorList>
    </citation>
    <scope>NUCLEOTIDE SEQUENCE</scope>
    <source>
        <strain evidence="15">BED1</strain>
    </source>
</reference>
<dbReference type="PRINTS" id="PR00385">
    <property type="entry name" value="P450"/>
</dbReference>
<keyword evidence="7 13" id="KW-0479">Metal-binding</keyword>
<comment type="pathway">
    <text evidence="3">Secondary metabolite biosynthesis; terpenoid biosynthesis.</text>
</comment>
<dbReference type="InterPro" id="IPR001128">
    <property type="entry name" value="Cyt_P450"/>
</dbReference>
<comment type="subcellular location">
    <subcellularLocation>
        <location evidence="2">Membrane</location>
    </subcellularLocation>
</comment>
<keyword evidence="10 13" id="KW-0408">Iron</keyword>
<dbReference type="PANTHER" id="PTHR24305:SF166">
    <property type="entry name" value="CYTOCHROME P450 12A4, MITOCHONDRIAL-RELATED"/>
    <property type="match status" value="1"/>
</dbReference>
<dbReference type="Pfam" id="PF00067">
    <property type="entry name" value="p450"/>
    <property type="match status" value="2"/>
</dbReference>
<sequence length="530" mass="60249">MLSSSFHLLLALGLVCLLRFIYLRISALSALWHVPGPKPHSWLWGEEQILYHDPPGSHHVEWHRRFGKVVRFSGAFGHQLLSITDPRAISYIVGEGTYQFPKPGGVRAWFRLLLGKGILWVEGKEAHERQRRSVAPALSTQSVRHLTTLFYENAAKMAIQWQKKFDDSQTIEITIEITDWAGRFAHVPPLSGRQSAHTYSNRLDTIGRAAFSHDFGCLNGQPHALINALDSLTNHEKTRWTFYMRAIFWFAPWILHFGKKGHLIRETRQELGELAMFILRDAKISNDPDSKSLMSLMRTLEVREDRSSVTPHMDDEQVAAQMRTIISAAYEPVSATIAWLFYELAMHPERQEAIRNEVSTACDPSYDALNNNFPLLHAFFMETLRMHPPVLENHHQASETTIVPLSKPLPGTADPHLIIPKGTVLSMPVNVIQRDTSTWGPDADVFRPERWLKRNTRNNRDLFAFSLGPRGCLGRNFAAAEIKALTVVLLPQFSFSCQCDIESFQTFVIRPRVVGEGPSSLPLLVRRISE</sequence>
<dbReference type="InterPro" id="IPR002403">
    <property type="entry name" value="Cyt_P450_E_grp-IV"/>
</dbReference>
<evidence type="ECO:0000256" key="5">
    <source>
        <dbReference type="ARBA" id="ARBA00022617"/>
    </source>
</evidence>
<dbReference type="Gene3D" id="1.10.630.10">
    <property type="entry name" value="Cytochrome P450"/>
    <property type="match status" value="1"/>
</dbReference>
<evidence type="ECO:0000256" key="13">
    <source>
        <dbReference type="PIRSR" id="PIRSR602403-1"/>
    </source>
</evidence>
<evidence type="ECO:0000256" key="14">
    <source>
        <dbReference type="RuleBase" id="RU000461"/>
    </source>
</evidence>
<name>A0AAD4C384_BOLED</name>
<comment type="similarity">
    <text evidence="4 14">Belongs to the cytochrome P450 family.</text>
</comment>
<evidence type="ECO:0000256" key="8">
    <source>
        <dbReference type="ARBA" id="ARBA00022989"/>
    </source>
</evidence>
<evidence type="ECO:0000256" key="9">
    <source>
        <dbReference type="ARBA" id="ARBA00023002"/>
    </source>
</evidence>
<keyword evidence="9 14" id="KW-0560">Oxidoreductase</keyword>
<keyword evidence="5 13" id="KW-0349">Heme</keyword>
<evidence type="ECO:0000256" key="11">
    <source>
        <dbReference type="ARBA" id="ARBA00023033"/>
    </source>
</evidence>
<dbReference type="Proteomes" id="UP001194468">
    <property type="component" value="Unassembled WGS sequence"/>
</dbReference>
<evidence type="ECO:0000313" key="15">
    <source>
        <dbReference type="EMBL" id="KAF8446150.1"/>
    </source>
</evidence>
<proteinExistence type="inferred from homology"/>
<dbReference type="SUPFAM" id="SSF48264">
    <property type="entry name" value="Cytochrome P450"/>
    <property type="match status" value="1"/>
</dbReference>
<evidence type="ECO:0000256" key="3">
    <source>
        <dbReference type="ARBA" id="ARBA00004721"/>
    </source>
</evidence>
<evidence type="ECO:0000256" key="1">
    <source>
        <dbReference type="ARBA" id="ARBA00001971"/>
    </source>
</evidence>
<dbReference type="GO" id="GO:0020037">
    <property type="term" value="F:heme binding"/>
    <property type="evidence" value="ECO:0007669"/>
    <property type="project" value="InterPro"/>
</dbReference>
<evidence type="ECO:0000256" key="2">
    <source>
        <dbReference type="ARBA" id="ARBA00004370"/>
    </source>
</evidence>
<keyword evidence="16" id="KW-1185">Reference proteome</keyword>